<proteinExistence type="predicted"/>
<evidence type="ECO:0000313" key="3">
    <source>
        <dbReference type="Proteomes" id="UP000550707"/>
    </source>
</evidence>
<dbReference type="InParanoid" id="A0A7J8DC89"/>
<evidence type="ECO:0000256" key="1">
    <source>
        <dbReference type="SAM" id="MobiDB-lite"/>
    </source>
</evidence>
<sequence>MKVIWENPQLEPEVLEDGDVSADHTEQGNSPTTLGLTSMVIYERVNSCLEADFSRSCCVTGVYSKAFPFAPVLAAPGAALQCGRREELVRTSHPTVSVAEVGAGSAMPPAPLPGSPHFTSERRSCPGGG</sequence>
<comment type="caution">
    <text evidence="2">The sequence shown here is derived from an EMBL/GenBank/DDBJ whole genome shotgun (WGS) entry which is preliminary data.</text>
</comment>
<dbReference type="AlphaFoldDB" id="A0A7J8DC89"/>
<keyword evidence="3" id="KW-1185">Reference proteome</keyword>
<feature type="region of interest" description="Disordered" evidence="1">
    <location>
        <begin position="101"/>
        <end position="129"/>
    </location>
</feature>
<gene>
    <name evidence="2" type="ORF">HJG59_009398</name>
</gene>
<name>A0A7J8DC89_MOLMO</name>
<dbReference type="EMBL" id="JACASF010000018">
    <property type="protein sequence ID" value="KAF6420675.1"/>
    <property type="molecule type" value="Genomic_DNA"/>
</dbReference>
<evidence type="ECO:0000313" key="2">
    <source>
        <dbReference type="EMBL" id="KAF6420675.1"/>
    </source>
</evidence>
<accession>A0A7J8DC89</accession>
<reference evidence="2 3" key="1">
    <citation type="journal article" date="2020" name="Nature">
        <title>Six reference-quality genomes reveal evolution of bat adaptations.</title>
        <authorList>
            <person name="Jebb D."/>
            <person name="Huang Z."/>
            <person name="Pippel M."/>
            <person name="Hughes G.M."/>
            <person name="Lavrichenko K."/>
            <person name="Devanna P."/>
            <person name="Winkler S."/>
            <person name="Jermiin L.S."/>
            <person name="Skirmuntt E.C."/>
            <person name="Katzourakis A."/>
            <person name="Burkitt-Gray L."/>
            <person name="Ray D.A."/>
            <person name="Sullivan K.A.M."/>
            <person name="Roscito J.G."/>
            <person name="Kirilenko B.M."/>
            <person name="Davalos L.M."/>
            <person name="Corthals A.P."/>
            <person name="Power M.L."/>
            <person name="Jones G."/>
            <person name="Ransome R.D."/>
            <person name="Dechmann D.K.N."/>
            <person name="Locatelli A.G."/>
            <person name="Puechmaille S.J."/>
            <person name="Fedrigo O."/>
            <person name="Jarvis E.D."/>
            <person name="Hiller M."/>
            <person name="Vernes S.C."/>
            <person name="Myers E.W."/>
            <person name="Teeling E.C."/>
        </authorList>
    </citation>
    <scope>NUCLEOTIDE SEQUENCE [LARGE SCALE GENOMIC DNA]</scope>
    <source>
        <strain evidence="2">MMolMol1</strain>
        <tissue evidence="2">Muscle</tissue>
    </source>
</reference>
<protein>
    <submittedName>
        <fullName evidence="2">Uncharacterized protein</fullName>
    </submittedName>
</protein>
<dbReference type="Proteomes" id="UP000550707">
    <property type="component" value="Unassembled WGS sequence"/>
</dbReference>
<feature type="compositionally biased region" description="Basic and acidic residues" evidence="1">
    <location>
        <begin position="119"/>
        <end position="129"/>
    </location>
</feature>
<organism evidence="2 3">
    <name type="scientific">Molossus molossus</name>
    <name type="common">Pallas' mastiff bat</name>
    <name type="synonym">Vespertilio molossus</name>
    <dbReference type="NCBI Taxonomy" id="27622"/>
    <lineage>
        <taxon>Eukaryota</taxon>
        <taxon>Metazoa</taxon>
        <taxon>Chordata</taxon>
        <taxon>Craniata</taxon>
        <taxon>Vertebrata</taxon>
        <taxon>Euteleostomi</taxon>
        <taxon>Mammalia</taxon>
        <taxon>Eutheria</taxon>
        <taxon>Laurasiatheria</taxon>
        <taxon>Chiroptera</taxon>
        <taxon>Yangochiroptera</taxon>
        <taxon>Molossidae</taxon>
        <taxon>Molossus</taxon>
    </lineage>
</organism>